<keyword evidence="4 7" id="KW-0862">Zinc</keyword>
<evidence type="ECO:0000256" key="8">
    <source>
        <dbReference type="PROSITE-ProRule" id="PRU00472"/>
    </source>
</evidence>
<comment type="similarity">
    <text evidence="6 9">Belongs to the archaeal rpoM/eukaryotic RPA12/RPB9/RPC11 RNA polymerase family.</text>
</comment>
<dbReference type="OrthoDB" id="282270at2759"/>
<protein>
    <recommendedName>
        <fullName evidence="6">DNA-directed RNA polymerase subunit</fullName>
    </recommendedName>
</protein>
<keyword evidence="3 8" id="KW-0863">Zinc-finger</keyword>
<dbReference type="GO" id="GO:0003899">
    <property type="term" value="F:DNA-directed RNA polymerase activity"/>
    <property type="evidence" value="ECO:0007669"/>
    <property type="project" value="InterPro"/>
</dbReference>
<name>A0A2J7ZN43_9CHLO</name>
<feature type="binding site" evidence="7">
    <location>
        <position position="90"/>
    </location>
    <ligand>
        <name>Zn(2+)</name>
        <dbReference type="ChEBI" id="CHEBI:29105"/>
        <label>2</label>
    </ligand>
</feature>
<dbReference type="Pfam" id="PF02150">
    <property type="entry name" value="Zn_ribbon_RPB9"/>
    <property type="match status" value="1"/>
</dbReference>
<proteinExistence type="inferred from homology"/>
<dbReference type="Gene3D" id="2.20.25.10">
    <property type="match status" value="2"/>
</dbReference>
<feature type="binding site" evidence="7">
    <location>
        <position position="16"/>
    </location>
    <ligand>
        <name>Zn(2+)</name>
        <dbReference type="ChEBI" id="CHEBI:29105"/>
        <label>1</label>
    </ligand>
</feature>
<dbReference type="PIRSF" id="PIRSF005586">
    <property type="entry name" value="RNApol_RpoM"/>
    <property type="match status" value="1"/>
</dbReference>
<keyword evidence="6 9" id="KW-0240">DNA-directed RNA polymerase</keyword>
<dbReference type="GO" id="GO:0001193">
    <property type="term" value="P:maintenance of transcriptional fidelity during transcription elongation by RNA polymerase II"/>
    <property type="evidence" value="ECO:0007669"/>
    <property type="project" value="TreeGrafter"/>
</dbReference>
<comment type="subcellular location">
    <subcellularLocation>
        <location evidence="1">Nucleus</location>
        <location evidence="1">Nucleolus</location>
    </subcellularLocation>
</comment>
<accession>A0A2J7ZN43</accession>
<evidence type="ECO:0000313" key="12">
    <source>
        <dbReference type="Proteomes" id="UP000236333"/>
    </source>
</evidence>
<dbReference type="Pfam" id="PF01096">
    <property type="entry name" value="Zn_ribbon_TFIIS"/>
    <property type="match status" value="1"/>
</dbReference>
<dbReference type="InterPro" id="IPR001222">
    <property type="entry name" value="Znf_TFIIS"/>
</dbReference>
<organism evidence="11 12">
    <name type="scientific">Tetrabaena socialis</name>
    <dbReference type="NCBI Taxonomy" id="47790"/>
    <lineage>
        <taxon>Eukaryota</taxon>
        <taxon>Viridiplantae</taxon>
        <taxon>Chlorophyta</taxon>
        <taxon>core chlorophytes</taxon>
        <taxon>Chlorophyceae</taxon>
        <taxon>CS clade</taxon>
        <taxon>Chlamydomonadales</taxon>
        <taxon>Tetrabaenaceae</taxon>
        <taxon>Tetrabaena</taxon>
    </lineage>
</organism>
<dbReference type="PANTHER" id="PTHR11239:SF1">
    <property type="entry name" value="DNA-DIRECTED RNA POLYMERASE II SUBUNIT RPB9"/>
    <property type="match status" value="1"/>
</dbReference>
<sequence length="123" mass="14332">MDAPAPAARKRGLKFCPETNDLLYPREDKERRVLEYYCKTCNYCVQADPSEWCVYVHATVVEEKDKISTLYDVTADPTLPRTRDVRCPKCNHNEAVFVSEPTEAGMTLYFHCVACREKWRDYV</sequence>
<feature type="binding site" evidence="7">
    <location>
        <position position="115"/>
    </location>
    <ligand>
        <name>Zn(2+)</name>
        <dbReference type="ChEBI" id="CHEBI:29105"/>
        <label>2</label>
    </ligand>
</feature>
<evidence type="ECO:0000256" key="5">
    <source>
        <dbReference type="ARBA" id="ARBA00023242"/>
    </source>
</evidence>
<reference evidence="11 12" key="1">
    <citation type="journal article" date="2017" name="Mol. Biol. Evol.">
        <title>The 4-celled Tetrabaena socialis nuclear genome reveals the essential components for genetic control of cell number at the origin of multicellularity in the volvocine lineage.</title>
        <authorList>
            <person name="Featherston J."/>
            <person name="Arakaki Y."/>
            <person name="Hanschen E.R."/>
            <person name="Ferris P.J."/>
            <person name="Michod R.E."/>
            <person name="Olson B.J.S.C."/>
            <person name="Nozaki H."/>
            <person name="Durand P.M."/>
        </authorList>
    </citation>
    <scope>NUCLEOTIDE SEQUENCE [LARGE SCALE GENOMIC DNA]</scope>
    <source>
        <strain evidence="11 12">NIES-571</strain>
    </source>
</reference>
<dbReference type="CDD" id="cd10508">
    <property type="entry name" value="Zn-ribbon_RPB9"/>
    <property type="match status" value="1"/>
</dbReference>
<dbReference type="SUPFAM" id="SSF57783">
    <property type="entry name" value="Zinc beta-ribbon"/>
    <property type="match status" value="2"/>
</dbReference>
<dbReference type="InterPro" id="IPR034012">
    <property type="entry name" value="Zn_ribbon_RPB9_C"/>
</dbReference>
<feature type="domain" description="TFIIS-type" evidence="10">
    <location>
        <begin position="83"/>
        <end position="120"/>
    </location>
</feature>
<dbReference type="InterPro" id="IPR012164">
    <property type="entry name" value="Rpa12/Rpb9/Rpc10/TFS"/>
</dbReference>
<dbReference type="GO" id="GO:0006367">
    <property type="term" value="P:transcription initiation at RNA polymerase II promoter"/>
    <property type="evidence" value="ECO:0007669"/>
    <property type="project" value="TreeGrafter"/>
</dbReference>
<keyword evidence="2 7" id="KW-0479">Metal-binding</keyword>
<feature type="binding site" evidence="7">
    <location>
        <position position="112"/>
    </location>
    <ligand>
        <name>Zn(2+)</name>
        <dbReference type="ChEBI" id="CHEBI:29105"/>
        <label>2</label>
    </ligand>
</feature>
<gene>
    <name evidence="11" type="ORF">TSOC_012408</name>
</gene>
<feature type="binding site" evidence="7">
    <location>
        <position position="87"/>
    </location>
    <ligand>
        <name>Zn(2+)</name>
        <dbReference type="ChEBI" id="CHEBI:29105"/>
        <label>2</label>
    </ligand>
</feature>
<evidence type="ECO:0000256" key="9">
    <source>
        <dbReference type="RuleBase" id="RU003474"/>
    </source>
</evidence>
<evidence type="ECO:0000259" key="10">
    <source>
        <dbReference type="PROSITE" id="PS51133"/>
    </source>
</evidence>
<evidence type="ECO:0000256" key="3">
    <source>
        <dbReference type="ARBA" id="ARBA00022771"/>
    </source>
</evidence>
<dbReference type="PROSITE" id="PS51133">
    <property type="entry name" value="ZF_TFIIS_2"/>
    <property type="match status" value="1"/>
</dbReference>
<comment type="caution">
    <text evidence="11">The sequence shown here is derived from an EMBL/GenBank/DDBJ whole genome shotgun (WGS) entry which is preliminary data.</text>
</comment>
<dbReference type="EMBL" id="PGGS01000818">
    <property type="protein sequence ID" value="PNH01692.1"/>
    <property type="molecule type" value="Genomic_DNA"/>
</dbReference>
<evidence type="ECO:0000313" key="11">
    <source>
        <dbReference type="EMBL" id="PNH01692.1"/>
    </source>
</evidence>
<dbReference type="SMART" id="SM00661">
    <property type="entry name" value="RPOL9"/>
    <property type="match status" value="1"/>
</dbReference>
<keyword evidence="5 6" id="KW-0539">Nucleus</keyword>
<dbReference type="GO" id="GO:0005665">
    <property type="term" value="C:RNA polymerase II, core complex"/>
    <property type="evidence" value="ECO:0007669"/>
    <property type="project" value="TreeGrafter"/>
</dbReference>
<feature type="binding site" evidence="7">
    <location>
        <position position="38"/>
    </location>
    <ligand>
        <name>Zn(2+)</name>
        <dbReference type="ChEBI" id="CHEBI:29105"/>
        <label>1</label>
    </ligand>
</feature>
<evidence type="ECO:0000256" key="7">
    <source>
        <dbReference type="PIRSR" id="PIRSR005586-1"/>
    </source>
</evidence>
<keyword evidence="12" id="KW-1185">Reference proteome</keyword>
<dbReference type="InterPro" id="IPR001529">
    <property type="entry name" value="Zn_ribbon_RPB9"/>
</dbReference>
<feature type="binding site" evidence="7">
    <location>
        <position position="41"/>
    </location>
    <ligand>
        <name>Zn(2+)</name>
        <dbReference type="ChEBI" id="CHEBI:29105"/>
        <label>1</label>
    </ligand>
</feature>
<dbReference type="AlphaFoldDB" id="A0A2J7ZN43"/>
<dbReference type="PANTHER" id="PTHR11239">
    <property type="entry name" value="DNA-DIRECTED RNA POLYMERASE"/>
    <property type="match status" value="1"/>
</dbReference>
<evidence type="ECO:0000256" key="2">
    <source>
        <dbReference type="ARBA" id="ARBA00022723"/>
    </source>
</evidence>
<dbReference type="Proteomes" id="UP000236333">
    <property type="component" value="Unassembled WGS sequence"/>
</dbReference>
<comment type="function">
    <text evidence="6">DNA-dependent RNA polymerase catalyzes the transcription of DNA into RNA using the four ribonucleoside triphosphates as substrates.</text>
</comment>
<dbReference type="GO" id="GO:0005730">
    <property type="term" value="C:nucleolus"/>
    <property type="evidence" value="ECO:0007669"/>
    <property type="project" value="UniProtKB-SubCell"/>
</dbReference>
<dbReference type="GO" id="GO:0008270">
    <property type="term" value="F:zinc ion binding"/>
    <property type="evidence" value="ECO:0007669"/>
    <property type="project" value="UniProtKB-KW"/>
</dbReference>
<evidence type="ECO:0000256" key="6">
    <source>
        <dbReference type="PIRNR" id="PIRNR005586"/>
    </source>
</evidence>
<evidence type="ECO:0000256" key="1">
    <source>
        <dbReference type="ARBA" id="ARBA00004604"/>
    </source>
</evidence>
<evidence type="ECO:0000256" key="4">
    <source>
        <dbReference type="ARBA" id="ARBA00022833"/>
    </source>
</evidence>
<dbReference type="GO" id="GO:0006283">
    <property type="term" value="P:transcription-coupled nucleotide-excision repair"/>
    <property type="evidence" value="ECO:0007669"/>
    <property type="project" value="TreeGrafter"/>
</dbReference>
<dbReference type="GO" id="GO:0003676">
    <property type="term" value="F:nucleic acid binding"/>
    <property type="evidence" value="ECO:0007669"/>
    <property type="project" value="InterPro"/>
</dbReference>
<keyword evidence="6 9" id="KW-0804">Transcription</keyword>
<dbReference type="SMART" id="SM00440">
    <property type="entry name" value="ZnF_C2C2"/>
    <property type="match status" value="1"/>
</dbReference>